<gene>
    <name evidence="9" type="ORF">EHV23_09910</name>
</gene>
<reference evidence="9 10" key="1">
    <citation type="submission" date="2018-11" db="EMBL/GenBank/DDBJ databases">
        <title>Genome sequencing of Lautropia sp. KCOM 2505 (= ChDC F240).</title>
        <authorList>
            <person name="Kook J.-K."/>
            <person name="Park S.-N."/>
            <person name="Lim Y.K."/>
        </authorList>
    </citation>
    <scope>NUCLEOTIDE SEQUENCE [LARGE SCALE GENOMIC DNA]</scope>
    <source>
        <strain evidence="9 10">KCOM 2505</strain>
    </source>
</reference>
<keyword evidence="3" id="KW-0813">Transport</keyword>
<feature type="transmembrane region" description="Helical" evidence="8">
    <location>
        <begin position="479"/>
        <end position="500"/>
    </location>
</feature>
<dbReference type="Pfam" id="PF02028">
    <property type="entry name" value="BCCT"/>
    <property type="match status" value="1"/>
</dbReference>
<evidence type="ECO:0000256" key="3">
    <source>
        <dbReference type="ARBA" id="ARBA00022448"/>
    </source>
</evidence>
<dbReference type="GO" id="GO:0005886">
    <property type="term" value="C:plasma membrane"/>
    <property type="evidence" value="ECO:0007669"/>
    <property type="project" value="UniProtKB-SubCell"/>
</dbReference>
<feature type="transmembrane region" description="Helical" evidence="8">
    <location>
        <begin position="322"/>
        <end position="339"/>
    </location>
</feature>
<evidence type="ECO:0000256" key="8">
    <source>
        <dbReference type="SAM" id="Phobius"/>
    </source>
</evidence>
<accession>A0A3R8MXI6</accession>
<dbReference type="Proteomes" id="UP000270261">
    <property type="component" value="Unassembled WGS sequence"/>
</dbReference>
<keyword evidence="4" id="KW-1003">Cell membrane</keyword>
<evidence type="ECO:0000313" key="9">
    <source>
        <dbReference type="EMBL" id="RRN44615.1"/>
    </source>
</evidence>
<dbReference type="AlphaFoldDB" id="A0A3R8MXI6"/>
<keyword evidence="6 8" id="KW-1133">Transmembrane helix</keyword>
<feature type="transmembrane region" description="Helical" evidence="8">
    <location>
        <begin position="91"/>
        <end position="112"/>
    </location>
</feature>
<keyword evidence="10" id="KW-1185">Reference proteome</keyword>
<evidence type="ECO:0000256" key="5">
    <source>
        <dbReference type="ARBA" id="ARBA00022692"/>
    </source>
</evidence>
<comment type="subcellular location">
    <subcellularLocation>
        <location evidence="1">Cell membrane</location>
        <topology evidence="1">Multi-pass membrane protein</topology>
    </subcellularLocation>
</comment>
<feature type="transmembrane region" description="Helical" evidence="8">
    <location>
        <begin position="12"/>
        <end position="33"/>
    </location>
</feature>
<evidence type="ECO:0000256" key="2">
    <source>
        <dbReference type="ARBA" id="ARBA00005658"/>
    </source>
</evidence>
<dbReference type="OrthoDB" id="9775735at2"/>
<feature type="transmembrane region" description="Helical" evidence="8">
    <location>
        <begin position="53"/>
        <end position="70"/>
    </location>
</feature>
<evidence type="ECO:0000256" key="6">
    <source>
        <dbReference type="ARBA" id="ARBA00022989"/>
    </source>
</evidence>
<feature type="transmembrane region" description="Helical" evidence="8">
    <location>
        <begin position="407"/>
        <end position="436"/>
    </location>
</feature>
<feature type="transmembrane region" description="Helical" evidence="8">
    <location>
        <begin position="234"/>
        <end position="252"/>
    </location>
</feature>
<feature type="transmembrane region" description="Helical" evidence="8">
    <location>
        <begin position="146"/>
        <end position="164"/>
    </location>
</feature>
<feature type="transmembrane region" description="Helical" evidence="8">
    <location>
        <begin position="264"/>
        <end position="284"/>
    </location>
</feature>
<dbReference type="GO" id="GO:0022857">
    <property type="term" value="F:transmembrane transporter activity"/>
    <property type="evidence" value="ECO:0007669"/>
    <property type="project" value="InterPro"/>
</dbReference>
<evidence type="ECO:0000256" key="7">
    <source>
        <dbReference type="ARBA" id="ARBA00023136"/>
    </source>
</evidence>
<dbReference type="EMBL" id="RRUE01000002">
    <property type="protein sequence ID" value="RRN44615.1"/>
    <property type="molecule type" value="Genomic_DNA"/>
</dbReference>
<feature type="transmembrane region" description="Helical" evidence="8">
    <location>
        <begin position="448"/>
        <end position="467"/>
    </location>
</feature>
<feature type="transmembrane region" description="Helical" evidence="8">
    <location>
        <begin position="351"/>
        <end position="369"/>
    </location>
</feature>
<keyword evidence="5 8" id="KW-0812">Transmembrane</keyword>
<feature type="transmembrane region" description="Helical" evidence="8">
    <location>
        <begin position="193"/>
        <end position="214"/>
    </location>
</feature>
<name>A0A3R8MXI6_9BURK</name>
<comment type="caution">
    <text evidence="9">The sequence shown here is derived from an EMBL/GenBank/DDBJ whole genome shotgun (WGS) entry which is preliminary data.</text>
</comment>
<dbReference type="InterPro" id="IPR000060">
    <property type="entry name" value="BCCT_transptr"/>
</dbReference>
<evidence type="ECO:0000256" key="1">
    <source>
        <dbReference type="ARBA" id="ARBA00004651"/>
    </source>
</evidence>
<dbReference type="NCBIfam" id="TIGR00842">
    <property type="entry name" value="bcct"/>
    <property type="match status" value="1"/>
</dbReference>
<organism evidence="9 10">
    <name type="scientific">Lautropia dentalis</name>
    <dbReference type="NCBI Taxonomy" id="2490857"/>
    <lineage>
        <taxon>Bacteria</taxon>
        <taxon>Pseudomonadati</taxon>
        <taxon>Pseudomonadota</taxon>
        <taxon>Betaproteobacteria</taxon>
        <taxon>Burkholderiales</taxon>
        <taxon>Burkholderiaceae</taxon>
        <taxon>Lautropia</taxon>
    </lineage>
</organism>
<dbReference type="PANTHER" id="PTHR30047">
    <property type="entry name" value="HIGH-AFFINITY CHOLINE TRANSPORT PROTEIN-RELATED"/>
    <property type="match status" value="1"/>
</dbReference>
<protein>
    <submittedName>
        <fullName evidence="9">BCCT family transporter</fullName>
    </submittedName>
</protein>
<evidence type="ECO:0000256" key="4">
    <source>
        <dbReference type="ARBA" id="ARBA00022475"/>
    </source>
</evidence>
<proteinExistence type="inferred from homology"/>
<comment type="similarity">
    <text evidence="2">Belongs to the BCCT transporter (TC 2.A.15) family.</text>
</comment>
<dbReference type="NCBIfam" id="NF007399">
    <property type="entry name" value="PRK09928.1"/>
    <property type="match status" value="1"/>
</dbReference>
<evidence type="ECO:0000313" key="10">
    <source>
        <dbReference type="Proteomes" id="UP000270261"/>
    </source>
</evidence>
<keyword evidence="7 8" id="KW-0472">Membrane</keyword>
<dbReference type="PANTHER" id="PTHR30047:SF7">
    <property type="entry name" value="HIGH-AFFINITY CHOLINE TRANSPORT PROTEIN"/>
    <property type="match status" value="1"/>
</dbReference>
<sequence>MSGTATEPVTIHRIVFTASALMTITLIAFTLLFPTVSEQVLGHALAWVSDRFGWYYMLIVAAYGIFSLYVGMSKYGDIKLGQDHEKPDFPYLAWAAMLFSAGIGIDLLFFGVSEPLTHYLSPPTGDGSTPAAARAALAQTFLHWGLHGWGIYALIGMALAYFAYRHNLPLALRSALVPVFGQKRADGWLGHSVDIFGVVCTLLGLATSLGIGVLQANAGLSHVFGIETTKFTQAIIIVIVTITAAASAMSGVDKGVRRLSEFNMLTATLLVIALLFCGPTQFLLNAMVQNIGDYFETLPAKTFDTYAYLGEKGATWKSTWTIFFWAWWVAWAPFVGLFIARISRGRTLREFVFGVMFIPLGFIFAWFSIFGNSGIALVGADPALADAAINTPAMGLFALFEHYAHPAIWSTVGVIIGLIFFVTSADSGALVLANLSSKGLASGDDAPIWLRLFWAAATGLITLGLLFSGGFSALQSVSVAAGLPFSLVLIVYMIAMAYSLRQEGNKRKASTVDMAPALHHSHSWRERLNRILNFPTRKAVLRFMANTLEPAMQDVCAELNKQGVETTVLKNADDQSLTFEVLHGEEVDFLYQVRPVSALMPVFAMNQASNLESDKHHERYWRAEVFLREGSQEYDLVGYSREQIIGDILNQYERHMQFLHLER</sequence>